<dbReference type="InterPro" id="IPR027417">
    <property type="entry name" value="P-loop_NTPase"/>
</dbReference>
<evidence type="ECO:0000313" key="1">
    <source>
        <dbReference type="EMBL" id="MBW9051163.1"/>
    </source>
</evidence>
<name>A0ABS7GPB2_9HYPH</name>
<organism evidence="1 2">
    <name type="scientific">Rhizobium mesosinicum</name>
    <dbReference type="NCBI Taxonomy" id="335017"/>
    <lineage>
        <taxon>Bacteria</taxon>
        <taxon>Pseudomonadati</taxon>
        <taxon>Pseudomonadota</taxon>
        <taxon>Alphaproteobacteria</taxon>
        <taxon>Hyphomicrobiales</taxon>
        <taxon>Rhizobiaceae</taxon>
        <taxon>Rhizobium/Agrobacterium group</taxon>
        <taxon>Rhizobium</taxon>
    </lineage>
</organism>
<accession>A0ABS7GPB2</accession>
<dbReference type="InterPro" id="IPR008868">
    <property type="entry name" value="TniB"/>
</dbReference>
<dbReference type="Gene3D" id="3.40.50.300">
    <property type="entry name" value="P-loop containing nucleotide triphosphate hydrolases"/>
    <property type="match status" value="1"/>
</dbReference>
<gene>
    <name evidence="1" type="ORF">JNB85_01905</name>
</gene>
<dbReference type="EMBL" id="JAEUAK010000001">
    <property type="protein sequence ID" value="MBW9051163.1"/>
    <property type="molecule type" value="Genomic_DNA"/>
</dbReference>
<dbReference type="Pfam" id="PF05621">
    <property type="entry name" value="TniB"/>
    <property type="match status" value="1"/>
</dbReference>
<protein>
    <submittedName>
        <fullName evidence="1">TniB family NTP-binding protein</fullName>
    </submittedName>
</protein>
<reference evidence="1 2" key="1">
    <citation type="journal article" date="2021" name="MBio">
        <title>Poor Competitiveness of Bradyrhizobium in Pigeon Pea Root Colonization in Indian Soils.</title>
        <authorList>
            <person name="Chalasani D."/>
            <person name="Basu A."/>
            <person name="Pullabhotla S.V.S.R.N."/>
            <person name="Jorrin B."/>
            <person name="Neal A.L."/>
            <person name="Poole P.S."/>
            <person name="Podile A.R."/>
            <person name="Tkacz A."/>
        </authorList>
    </citation>
    <scope>NUCLEOTIDE SEQUENCE [LARGE SCALE GENOMIC DNA]</scope>
    <source>
        <strain evidence="1 2">HU56</strain>
    </source>
</reference>
<sequence length="341" mass="38739">MTEYVHTPAKTGLDHLRANVSQAVADKAALINKIDTWHVDTRYDDLFRLEIDRMLASIIGNNAQEGYAVAVVGKSGAGKSHTIGFALDRHPAFAPFDDGYGNRKQIFLKVRTPAKCSTKALGIEILLQAGYPIRRTTITEIEVWRLVREQLQRREIRIIHLDETQHVLKEKDLRGRTHTQNTIKSLMQNIDWPIWLIMSGIPDMLQLVENDTDQQMGRRTRVLHVGEMDDSDIPFLKAVMKAVAAKVGYKLAFPITANFMSRLLHAGIYRQGMLIQLIKMSVESAIWDEKTARDKSVLHSHFVDGYRRLCNCADGTNVFLIENWADIVREVDDEGKLSHVI</sequence>
<comment type="caution">
    <text evidence="1">The sequence shown here is derived from an EMBL/GenBank/DDBJ whole genome shotgun (WGS) entry which is preliminary data.</text>
</comment>
<dbReference type="Proteomes" id="UP000717752">
    <property type="component" value="Unassembled WGS sequence"/>
</dbReference>
<keyword evidence="2" id="KW-1185">Reference proteome</keyword>
<dbReference type="RefSeq" id="WP_220332699.1">
    <property type="nucleotide sequence ID" value="NZ_JAEUAK010000001.1"/>
</dbReference>
<dbReference type="SUPFAM" id="SSF52540">
    <property type="entry name" value="P-loop containing nucleoside triphosphate hydrolases"/>
    <property type="match status" value="1"/>
</dbReference>
<proteinExistence type="predicted"/>
<evidence type="ECO:0000313" key="2">
    <source>
        <dbReference type="Proteomes" id="UP000717752"/>
    </source>
</evidence>